<evidence type="ECO:0000256" key="6">
    <source>
        <dbReference type="ARBA" id="ARBA00023139"/>
    </source>
</evidence>
<keyword evidence="3" id="KW-0309">Germination</keyword>
<protein>
    <submittedName>
        <fullName evidence="11">Ger(X)C family spore germination protein</fullName>
    </submittedName>
</protein>
<evidence type="ECO:0000313" key="12">
    <source>
        <dbReference type="Proteomes" id="UP001597340"/>
    </source>
</evidence>
<comment type="subcellular location">
    <subcellularLocation>
        <location evidence="1">Membrane</location>
        <topology evidence="1">Lipid-anchor</topology>
    </subcellularLocation>
</comment>
<dbReference type="RefSeq" id="WP_229526088.1">
    <property type="nucleotide sequence ID" value="NZ_JAFFQR010000112.1"/>
</dbReference>
<dbReference type="InterPro" id="IPR046953">
    <property type="entry name" value="Spore_GerAC-like_C"/>
</dbReference>
<evidence type="ECO:0000256" key="1">
    <source>
        <dbReference type="ARBA" id="ARBA00004635"/>
    </source>
</evidence>
<sequence length="401" mass="43981">MSRLHFGCRGMAALLLCCTLSGCWSSFPVEDLNLEAGIALDVAQKTPQEEKIDAEGGDYPKKDLINVTFQFIVPEEGKGSGGGGGPTQGKKFFNITETGDSVFELLREVSLSTSRPPIGHHLKTVIISSSLLSKVPLGELLDFFMGDNDIRPSVQLLISTGQASDALKETFPGQTPAFVLREIFVNRKRNARLPKPVSLVKVIGPLQGKSSFLLPNVITAEKEIKLAGAGIIKGKTQKYAGFLDESELEGLLWIKGELNGGVLKAIDPKFHKRMVYEIKSVKSDIKAIVRGNDIFFNVRMTSEGHISENANPNEDLENNRLLGYEESIFQEKANSLAEQTIAKLHKLKTDVGGFGEALRIQHPKVWAKVKKDWDTTFSTIPIRVSTDIHIEDYGASSKTAD</sequence>
<keyword evidence="7" id="KW-0449">Lipoprotein</keyword>
<dbReference type="PANTHER" id="PTHR35789:SF1">
    <property type="entry name" value="SPORE GERMINATION PROTEIN B3"/>
    <property type="match status" value="1"/>
</dbReference>
<accession>A0ABW4DBM0</accession>
<reference evidence="12" key="1">
    <citation type="journal article" date="2019" name="Int. J. Syst. Evol. Microbiol.">
        <title>The Global Catalogue of Microorganisms (GCM) 10K type strain sequencing project: providing services to taxonomists for standard genome sequencing and annotation.</title>
        <authorList>
            <consortium name="The Broad Institute Genomics Platform"/>
            <consortium name="The Broad Institute Genome Sequencing Center for Infectious Disease"/>
            <person name="Wu L."/>
            <person name="Ma J."/>
        </authorList>
    </citation>
    <scope>NUCLEOTIDE SEQUENCE [LARGE SCALE GENOMIC DNA]</scope>
    <source>
        <strain evidence="12">CCM 9147</strain>
    </source>
</reference>
<dbReference type="Pfam" id="PF25198">
    <property type="entry name" value="Spore_GerAC_N"/>
    <property type="match status" value="1"/>
</dbReference>
<evidence type="ECO:0000256" key="7">
    <source>
        <dbReference type="ARBA" id="ARBA00023288"/>
    </source>
</evidence>
<evidence type="ECO:0000256" key="5">
    <source>
        <dbReference type="ARBA" id="ARBA00023136"/>
    </source>
</evidence>
<dbReference type="InterPro" id="IPR057336">
    <property type="entry name" value="GerAC_N"/>
</dbReference>
<feature type="domain" description="Spore germination GerAC-like C-terminal" evidence="9">
    <location>
        <begin position="228"/>
        <end position="394"/>
    </location>
</feature>
<keyword evidence="6" id="KW-0564">Palmitate</keyword>
<dbReference type="Pfam" id="PF05504">
    <property type="entry name" value="Spore_GerAC"/>
    <property type="match status" value="1"/>
</dbReference>
<keyword evidence="4 8" id="KW-0732">Signal</keyword>
<dbReference type="Gene3D" id="3.30.300.210">
    <property type="entry name" value="Nutrient germinant receptor protein C, domain 3"/>
    <property type="match status" value="1"/>
</dbReference>
<feature type="signal peptide" evidence="8">
    <location>
        <begin position="1"/>
        <end position="26"/>
    </location>
</feature>
<comment type="caution">
    <text evidence="11">The sequence shown here is derived from an EMBL/GenBank/DDBJ whole genome shotgun (WGS) entry which is preliminary data.</text>
</comment>
<evidence type="ECO:0000259" key="10">
    <source>
        <dbReference type="Pfam" id="PF25198"/>
    </source>
</evidence>
<evidence type="ECO:0000256" key="4">
    <source>
        <dbReference type="ARBA" id="ARBA00022729"/>
    </source>
</evidence>
<dbReference type="NCBIfam" id="TIGR02887">
    <property type="entry name" value="spore_ger_x_C"/>
    <property type="match status" value="1"/>
</dbReference>
<comment type="similarity">
    <text evidence="2">Belongs to the GerABKC lipoprotein family.</text>
</comment>
<name>A0ABW4DBM0_9BACL</name>
<evidence type="ECO:0000313" key="11">
    <source>
        <dbReference type="EMBL" id="MFD1461158.1"/>
    </source>
</evidence>
<evidence type="ECO:0000259" key="9">
    <source>
        <dbReference type="Pfam" id="PF05504"/>
    </source>
</evidence>
<proteinExistence type="inferred from homology"/>
<evidence type="ECO:0000256" key="2">
    <source>
        <dbReference type="ARBA" id="ARBA00007886"/>
    </source>
</evidence>
<organism evidence="11 12">
    <name type="scientific">Paenibacillus farraposensis</name>
    <dbReference type="NCBI Taxonomy" id="2807095"/>
    <lineage>
        <taxon>Bacteria</taxon>
        <taxon>Bacillati</taxon>
        <taxon>Bacillota</taxon>
        <taxon>Bacilli</taxon>
        <taxon>Bacillales</taxon>
        <taxon>Paenibacillaceae</taxon>
        <taxon>Paenibacillus</taxon>
    </lineage>
</organism>
<keyword evidence="5" id="KW-0472">Membrane</keyword>
<dbReference type="Proteomes" id="UP001597340">
    <property type="component" value="Unassembled WGS sequence"/>
</dbReference>
<keyword evidence="12" id="KW-1185">Reference proteome</keyword>
<gene>
    <name evidence="11" type="ORF">ACFQ5D_06810</name>
</gene>
<dbReference type="EMBL" id="JBHTNZ010000006">
    <property type="protein sequence ID" value="MFD1461158.1"/>
    <property type="molecule type" value="Genomic_DNA"/>
</dbReference>
<dbReference type="InterPro" id="IPR038501">
    <property type="entry name" value="Spore_GerAC_C_sf"/>
</dbReference>
<feature type="domain" description="Spore germination protein N-terminal" evidence="10">
    <location>
        <begin position="56"/>
        <end position="217"/>
    </location>
</feature>
<dbReference type="InterPro" id="IPR008844">
    <property type="entry name" value="Spore_GerAC-like"/>
</dbReference>
<evidence type="ECO:0000256" key="3">
    <source>
        <dbReference type="ARBA" id="ARBA00022544"/>
    </source>
</evidence>
<feature type="chain" id="PRO_5045221994" evidence="8">
    <location>
        <begin position="27"/>
        <end position="401"/>
    </location>
</feature>
<dbReference type="PANTHER" id="PTHR35789">
    <property type="entry name" value="SPORE GERMINATION PROTEIN B3"/>
    <property type="match status" value="1"/>
</dbReference>
<dbReference type="PROSITE" id="PS51257">
    <property type="entry name" value="PROKAR_LIPOPROTEIN"/>
    <property type="match status" value="1"/>
</dbReference>
<evidence type="ECO:0000256" key="8">
    <source>
        <dbReference type="SAM" id="SignalP"/>
    </source>
</evidence>